<accession>A0A7W4Z5P0</accession>
<dbReference type="InterPro" id="IPR036291">
    <property type="entry name" value="NAD(P)-bd_dom_sf"/>
</dbReference>
<dbReference type="InterPro" id="IPR057326">
    <property type="entry name" value="KR_dom"/>
</dbReference>
<dbReference type="Pfam" id="PF00106">
    <property type="entry name" value="adh_short"/>
    <property type="match status" value="1"/>
</dbReference>
<dbReference type="NCBIfam" id="NF006123">
    <property type="entry name" value="PRK08267.1"/>
    <property type="match status" value="1"/>
</dbReference>
<evidence type="ECO:0000256" key="1">
    <source>
        <dbReference type="ARBA" id="ARBA00006484"/>
    </source>
</evidence>
<dbReference type="Proteomes" id="UP000537130">
    <property type="component" value="Unassembled WGS sequence"/>
</dbReference>
<dbReference type="PRINTS" id="PR00081">
    <property type="entry name" value="GDHRDH"/>
</dbReference>
<dbReference type="RefSeq" id="WP_183408885.1">
    <property type="nucleotide sequence ID" value="NZ_JACHWY010000001.1"/>
</dbReference>
<evidence type="ECO:0000259" key="3">
    <source>
        <dbReference type="SMART" id="SM00822"/>
    </source>
</evidence>
<dbReference type="InterPro" id="IPR002347">
    <property type="entry name" value="SDR_fam"/>
</dbReference>
<dbReference type="PANTHER" id="PTHR44196">
    <property type="entry name" value="DEHYDROGENASE/REDUCTASE SDR FAMILY MEMBER 7B"/>
    <property type="match status" value="1"/>
</dbReference>
<evidence type="ECO:0000313" key="4">
    <source>
        <dbReference type="EMBL" id="MBB3046186.1"/>
    </source>
</evidence>
<dbReference type="PANTHER" id="PTHR44196:SF3">
    <property type="entry name" value="SHORT CHAIN DEHYDROGENASE FAMILY PROTEIN"/>
    <property type="match status" value="1"/>
</dbReference>
<sequence length="252" mass="27713">MKTIIITGAASGIGRATSELLAREGWHIGLLDINREALDNLQKDLGTDKCSVHVCNVTQSDELKGAIDAYVASVGHLDAIFNCAGIMDISPFEQIPLERHHLAIDINIRGVLDGFYFAFEHLKKREKSWAVTMSSASSVYGIPSLANYSATKFWVKGMTEALNIEWKQHGIHVTAVEPSFVRTPLLHGNESKIIDSMGVDLKAEDIAQVVLKSLNSSRIHHVVGFKYGTMRFLRKILPNALAAWLISALAGY</sequence>
<dbReference type="AlphaFoldDB" id="A0A7W4Z5P0"/>
<dbReference type="SMART" id="SM00822">
    <property type="entry name" value="PKS_KR"/>
    <property type="match status" value="1"/>
</dbReference>
<comment type="caution">
    <text evidence="4">The sequence shown here is derived from an EMBL/GenBank/DDBJ whole genome shotgun (WGS) entry which is preliminary data.</text>
</comment>
<dbReference type="GO" id="GO:0016491">
    <property type="term" value="F:oxidoreductase activity"/>
    <property type="evidence" value="ECO:0007669"/>
    <property type="project" value="UniProtKB-KW"/>
</dbReference>
<comment type="similarity">
    <text evidence="1">Belongs to the short-chain dehydrogenases/reductases (SDR) family.</text>
</comment>
<protein>
    <submittedName>
        <fullName evidence="4">NADP-dependent 3-hydroxy acid dehydrogenase YdfG</fullName>
    </submittedName>
</protein>
<reference evidence="4 5" key="1">
    <citation type="submission" date="2020-08" db="EMBL/GenBank/DDBJ databases">
        <title>Genomic Encyclopedia of Type Strains, Phase III (KMG-III): the genomes of soil and plant-associated and newly described type strains.</title>
        <authorList>
            <person name="Whitman W."/>
        </authorList>
    </citation>
    <scope>NUCLEOTIDE SEQUENCE [LARGE SCALE GENOMIC DNA]</scope>
    <source>
        <strain evidence="4 5">CECT 8654</strain>
    </source>
</reference>
<proteinExistence type="inferred from homology"/>
<keyword evidence="5" id="KW-1185">Reference proteome</keyword>
<evidence type="ECO:0000313" key="5">
    <source>
        <dbReference type="Proteomes" id="UP000537130"/>
    </source>
</evidence>
<dbReference type="EMBL" id="JACHWY010000001">
    <property type="protein sequence ID" value="MBB3046186.1"/>
    <property type="molecule type" value="Genomic_DNA"/>
</dbReference>
<dbReference type="Gene3D" id="3.40.50.720">
    <property type="entry name" value="NAD(P)-binding Rossmann-like Domain"/>
    <property type="match status" value="1"/>
</dbReference>
<gene>
    <name evidence="4" type="ORF">FHR99_000422</name>
</gene>
<feature type="domain" description="Ketoreductase" evidence="3">
    <location>
        <begin position="2"/>
        <end position="179"/>
    </location>
</feature>
<dbReference type="GO" id="GO:0016020">
    <property type="term" value="C:membrane"/>
    <property type="evidence" value="ECO:0007669"/>
    <property type="project" value="TreeGrafter"/>
</dbReference>
<name>A0A7W4Z5P0_9GAMM</name>
<dbReference type="SUPFAM" id="SSF51735">
    <property type="entry name" value="NAD(P)-binding Rossmann-fold domains"/>
    <property type="match status" value="1"/>
</dbReference>
<keyword evidence="2" id="KW-0560">Oxidoreductase</keyword>
<evidence type="ECO:0000256" key="2">
    <source>
        <dbReference type="ARBA" id="ARBA00023002"/>
    </source>
</evidence>
<organism evidence="4 5">
    <name type="scientific">Litorivivens lipolytica</name>
    <dbReference type="NCBI Taxonomy" id="1524264"/>
    <lineage>
        <taxon>Bacteria</taxon>
        <taxon>Pseudomonadati</taxon>
        <taxon>Pseudomonadota</taxon>
        <taxon>Gammaproteobacteria</taxon>
        <taxon>Litorivivens</taxon>
    </lineage>
</organism>